<evidence type="ECO:0000313" key="5">
    <source>
        <dbReference type="EMBL" id="PRW65355.1"/>
    </source>
</evidence>
<dbReference type="PROSITE" id="PS50893">
    <property type="entry name" value="ABC_TRANSPORTER_2"/>
    <property type="match status" value="1"/>
</dbReference>
<dbReference type="AlphaFoldDB" id="A0A2T0H1V6"/>
<dbReference type="Proteomes" id="UP000239352">
    <property type="component" value="Unassembled WGS sequence"/>
</dbReference>
<gene>
    <name evidence="5" type="ORF">CEP50_02295</name>
</gene>
<dbReference type="RefSeq" id="WP_106112214.1">
    <property type="nucleotide sequence ID" value="NZ_PVSR01000001.1"/>
</dbReference>
<dbReference type="InterPro" id="IPR003593">
    <property type="entry name" value="AAA+_ATPase"/>
</dbReference>
<dbReference type="InParanoid" id="A0A2T0H1V6"/>
<keyword evidence="1" id="KW-0813">Transport</keyword>
<dbReference type="PANTHER" id="PTHR42794">
    <property type="entry name" value="HEMIN IMPORT ATP-BINDING PROTEIN HMUV"/>
    <property type="match status" value="1"/>
</dbReference>
<dbReference type="STRING" id="1050202.GCA_000384035_01327"/>
<evidence type="ECO:0000313" key="6">
    <source>
        <dbReference type="Proteomes" id="UP000239352"/>
    </source>
</evidence>
<evidence type="ECO:0000256" key="1">
    <source>
        <dbReference type="ARBA" id="ARBA00022448"/>
    </source>
</evidence>
<keyword evidence="3" id="KW-0067">ATP-binding</keyword>
<dbReference type="Pfam" id="PF00005">
    <property type="entry name" value="ABC_tran"/>
    <property type="match status" value="1"/>
</dbReference>
<dbReference type="SUPFAM" id="SSF52540">
    <property type="entry name" value="P-loop containing nucleoside triphosphate hydrolases"/>
    <property type="match status" value="1"/>
</dbReference>
<dbReference type="Gene3D" id="3.40.50.300">
    <property type="entry name" value="P-loop containing nucleotide triphosphate hydrolases"/>
    <property type="match status" value="1"/>
</dbReference>
<proteinExistence type="predicted"/>
<accession>A0A2T0H1V6</accession>
<dbReference type="InterPro" id="IPR027417">
    <property type="entry name" value="P-loop_NTPase"/>
</dbReference>
<dbReference type="InterPro" id="IPR017871">
    <property type="entry name" value="ABC_transporter-like_CS"/>
</dbReference>
<dbReference type="GO" id="GO:0005524">
    <property type="term" value="F:ATP binding"/>
    <property type="evidence" value="ECO:0007669"/>
    <property type="project" value="UniProtKB-KW"/>
</dbReference>
<dbReference type="SMART" id="SM00382">
    <property type="entry name" value="AAA"/>
    <property type="match status" value="1"/>
</dbReference>
<feature type="domain" description="ABC transporter" evidence="4">
    <location>
        <begin position="11"/>
        <end position="243"/>
    </location>
</feature>
<dbReference type="FunFam" id="3.40.50.300:FF:000134">
    <property type="entry name" value="Iron-enterobactin ABC transporter ATP-binding protein"/>
    <property type="match status" value="1"/>
</dbReference>
<organism evidence="5 6">
    <name type="scientific">Actinopolyspora mortivallis</name>
    <dbReference type="NCBI Taxonomy" id="33906"/>
    <lineage>
        <taxon>Bacteria</taxon>
        <taxon>Bacillati</taxon>
        <taxon>Actinomycetota</taxon>
        <taxon>Actinomycetes</taxon>
        <taxon>Actinopolysporales</taxon>
        <taxon>Actinopolysporaceae</taxon>
        <taxon>Actinopolyspora</taxon>
    </lineage>
</organism>
<keyword evidence="6" id="KW-1185">Reference proteome</keyword>
<dbReference type="EMBL" id="PVSR01000001">
    <property type="protein sequence ID" value="PRW65355.1"/>
    <property type="molecule type" value="Genomic_DNA"/>
</dbReference>
<dbReference type="CDD" id="cd03214">
    <property type="entry name" value="ABC_Iron-Siderophores_B12_Hemin"/>
    <property type="match status" value="1"/>
</dbReference>
<dbReference type="PROSITE" id="PS00211">
    <property type="entry name" value="ABC_TRANSPORTER_1"/>
    <property type="match status" value="1"/>
</dbReference>
<dbReference type="GO" id="GO:0016887">
    <property type="term" value="F:ATP hydrolysis activity"/>
    <property type="evidence" value="ECO:0007669"/>
    <property type="project" value="InterPro"/>
</dbReference>
<keyword evidence="2" id="KW-0547">Nucleotide-binding</keyword>
<dbReference type="PANTHER" id="PTHR42794:SF2">
    <property type="entry name" value="ABC TRANSPORTER ATP-BINDING PROTEIN"/>
    <property type="match status" value="1"/>
</dbReference>
<evidence type="ECO:0000256" key="3">
    <source>
        <dbReference type="ARBA" id="ARBA00022840"/>
    </source>
</evidence>
<name>A0A2T0H1V6_ACTMO</name>
<reference evidence="5 6" key="1">
    <citation type="submission" date="2018-03" db="EMBL/GenBank/DDBJ databases">
        <title>Actinopolyspora mortivallis from Sahara, screening for active biomolecules.</title>
        <authorList>
            <person name="Selama O."/>
            <person name="Wellington E.M.H."/>
            <person name="Hacene H."/>
        </authorList>
    </citation>
    <scope>NUCLEOTIDE SEQUENCE [LARGE SCALE GENOMIC DNA]</scope>
    <source>
        <strain evidence="5 6">M5A</strain>
    </source>
</reference>
<evidence type="ECO:0000259" key="4">
    <source>
        <dbReference type="PROSITE" id="PS50893"/>
    </source>
</evidence>
<comment type="caution">
    <text evidence="5">The sequence shown here is derived from an EMBL/GenBank/DDBJ whole genome shotgun (WGS) entry which is preliminary data.</text>
</comment>
<dbReference type="InterPro" id="IPR003439">
    <property type="entry name" value="ABC_transporter-like_ATP-bd"/>
</dbReference>
<evidence type="ECO:0000256" key="2">
    <source>
        <dbReference type="ARBA" id="ARBA00022741"/>
    </source>
</evidence>
<protein>
    <submittedName>
        <fullName evidence="5">Histidinol phosphatase</fullName>
    </submittedName>
</protein>
<sequence>MSHHEVRAAELDIRDVSCTVGEREVLSRVSLTVAPGEMVGVVGPNGAGKSTLLRTAYRQLRPSRGRVLLDGTDVFRMSRRSLARRLAALPQEFPAEFELTAHDVAAMGRVPHQRGIGGDRLGDERITTVSLEMVEMAESAHRPFDRLSGGEKQRVLIARALAQEPGVLVLDEPTNHLDMRHQFDVLTLVRRLNVTTLAALHDLNLAARFCDRICVLAAGEVVALGTPVEVLTEPLLSEVYGVHTEIGTHPRTGAPTVLFGN</sequence>